<evidence type="ECO:0008006" key="3">
    <source>
        <dbReference type="Google" id="ProtNLM"/>
    </source>
</evidence>
<organism evidence="1 2">
    <name type="scientific">bacterium (Candidatus Ratteibacteria) CG01_land_8_20_14_3_00_40_19</name>
    <dbReference type="NCBI Taxonomy" id="2014290"/>
    <lineage>
        <taxon>Bacteria</taxon>
        <taxon>Candidatus Ratteibacteria</taxon>
    </lineage>
</organism>
<comment type="caution">
    <text evidence="1">The sequence shown here is derived from an EMBL/GenBank/DDBJ whole genome shotgun (WGS) entry which is preliminary data.</text>
</comment>
<reference evidence="2" key="1">
    <citation type="submission" date="2017-09" db="EMBL/GenBank/DDBJ databases">
        <title>Depth-based differentiation of microbial function through sediment-hosted aquifers and enrichment of novel symbionts in the deep terrestrial subsurface.</title>
        <authorList>
            <person name="Probst A.J."/>
            <person name="Ladd B."/>
            <person name="Jarett J.K."/>
            <person name="Geller-Mcgrath D.E."/>
            <person name="Sieber C.M.K."/>
            <person name="Emerson J.B."/>
            <person name="Anantharaman K."/>
            <person name="Thomas B.C."/>
            <person name="Malmstrom R."/>
            <person name="Stieglmeier M."/>
            <person name="Klingl A."/>
            <person name="Woyke T."/>
            <person name="Ryan C.M."/>
            <person name="Banfield J.F."/>
        </authorList>
    </citation>
    <scope>NUCLEOTIDE SEQUENCE [LARGE SCALE GENOMIC DNA]</scope>
</reference>
<evidence type="ECO:0000313" key="1">
    <source>
        <dbReference type="EMBL" id="PIV64143.1"/>
    </source>
</evidence>
<evidence type="ECO:0000313" key="2">
    <source>
        <dbReference type="Proteomes" id="UP000228886"/>
    </source>
</evidence>
<dbReference type="AlphaFoldDB" id="A0A2M7E8V0"/>
<dbReference type="InterPro" id="IPR038573">
    <property type="entry name" value="BrnT_sf"/>
</dbReference>
<dbReference type="Pfam" id="PF04365">
    <property type="entry name" value="BrnT_toxin"/>
    <property type="match status" value="1"/>
</dbReference>
<dbReference type="Gene3D" id="3.10.450.530">
    <property type="entry name" value="Ribonuclease toxin, BrnT, of type II toxin-antitoxin system"/>
    <property type="match status" value="1"/>
</dbReference>
<dbReference type="Proteomes" id="UP000228886">
    <property type="component" value="Unassembled WGS sequence"/>
</dbReference>
<dbReference type="EMBL" id="PETL01000180">
    <property type="protein sequence ID" value="PIV64143.1"/>
    <property type="molecule type" value="Genomic_DNA"/>
</dbReference>
<accession>A0A2M7E8V0</accession>
<proteinExistence type="predicted"/>
<sequence>MNLDKLQPEGFDWDKWNVEKNVIKHKVSPDESEEVFFNNPLVEKIPTTKEQREQRYYALGITDKGRNLTIIFTIRRKKIRVISARDMSRKERGHYERRIKKDSEI</sequence>
<dbReference type="InterPro" id="IPR007460">
    <property type="entry name" value="BrnT_toxin"/>
</dbReference>
<name>A0A2M7E8V0_9BACT</name>
<protein>
    <recommendedName>
        <fullName evidence="3">BrnT family toxin</fullName>
    </recommendedName>
</protein>
<gene>
    <name evidence="1" type="ORF">COS11_03715</name>
</gene>